<comment type="function">
    <text evidence="8">Toxic component of a toxin-antitoxin (TA) system. An RNase.</text>
</comment>
<dbReference type="AlphaFoldDB" id="A0A840F4Z6"/>
<evidence type="ECO:0000259" key="9">
    <source>
        <dbReference type="Pfam" id="PF01850"/>
    </source>
</evidence>
<feature type="domain" description="PIN" evidence="9">
    <location>
        <begin position="9"/>
        <end position="117"/>
    </location>
</feature>
<organism evidence="10 11">
    <name type="scientific">Sphingomonas jinjuensis</name>
    <dbReference type="NCBI Taxonomy" id="535907"/>
    <lineage>
        <taxon>Bacteria</taxon>
        <taxon>Pseudomonadati</taxon>
        <taxon>Pseudomonadota</taxon>
        <taxon>Alphaproteobacteria</taxon>
        <taxon>Sphingomonadales</taxon>
        <taxon>Sphingomonadaceae</taxon>
        <taxon>Sphingomonas</taxon>
    </lineage>
</organism>
<dbReference type="HAMAP" id="MF_00265">
    <property type="entry name" value="VapC_Nob1"/>
    <property type="match status" value="1"/>
</dbReference>
<dbReference type="GO" id="GO:0090729">
    <property type="term" value="F:toxin activity"/>
    <property type="evidence" value="ECO:0007669"/>
    <property type="project" value="UniProtKB-KW"/>
</dbReference>
<dbReference type="RefSeq" id="WP_343050830.1">
    <property type="nucleotide sequence ID" value="NZ_JACIEV010000002.1"/>
</dbReference>
<dbReference type="GO" id="GO:0004540">
    <property type="term" value="F:RNA nuclease activity"/>
    <property type="evidence" value="ECO:0007669"/>
    <property type="project" value="InterPro"/>
</dbReference>
<dbReference type="EC" id="3.1.-.-" evidence="8"/>
<comment type="similarity">
    <text evidence="7 8">Belongs to the PINc/VapC protein family.</text>
</comment>
<protein>
    <recommendedName>
        <fullName evidence="8">Ribonuclease VapC</fullName>
        <shortName evidence="8">RNase VapC</shortName>
        <ecNumber evidence="8">3.1.-.-</ecNumber>
    </recommendedName>
    <alternativeName>
        <fullName evidence="8">Toxin VapC</fullName>
    </alternativeName>
</protein>
<dbReference type="Gene3D" id="3.40.50.1010">
    <property type="entry name" value="5'-nuclease"/>
    <property type="match status" value="1"/>
</dbReference>
<evidence type="ECO:0000256" key="2">
    <source>
        <dbReference type="ARBA" id="ARBA00022649"/>
    </source>
</evidence>
<keyword evidence="10" id="KW-0255">Endonuclease</keyword>
<gene>
    <name evidence="8" type="primary">vapC</name>
    <name evidence="10" type="ORF">GGQ80_000858</name>
</gene>
<dbReference type="PANTHER" id="PTHR33653:SF1">
    <property type="entry name" value="RIBONUCLEASE VAPC2"/>
    <property type="match status" value="1"/>
</dbReference>
<comment type="cofactor">
    <cofactor evidence="1 8">
        <name>Mg(2+)</name>
        <dbReference type="ChEBI" id="CHEBI:18420"/>
    </cofactor>
</comment>
<evidence type="ECO:0000256" key="1">
    <source>
        <dbReference type="ARBA" id="ARBA00001946"/>
    </source>
</evidence>
<reference evidence="10 11" key="1">
    <citation type="submission" date="2020-08" db="EMBL/GenBank/DDBJ databases">
        <title>Genomic Encyclopedia of Type Strains, Phase IV (KMG-IV): sequencing the most valuable type-strain genomes for metagenomic binning, comparative biology and taxonomic classification.</title>
        <authorList>
            <person name="Goeker M."/>
        </authorList>
    </citation>
    <scope>NUCLEOTIDE SEQUENCE [LARGE SCALE GENOMIC DNA]</scope>
    <source>
        <strain evidence="10 11">YC6723</strain>
    </source>
</reference>
<keyword evidence="6 8" id="KW-0460">Magnesium</keyword>
<evidence type="ECO:0000256" key="4">
    <source>
        <dbReference type="ARBA" id="ARBA00022723"/>
    </source>
</evidence>
<evidence type="ECO:0000256" key="3">
    <source>
        <dbReference type="ARBA" id="ARBA00022722"/>
    </source>
</evidence>
<dbReference type="EMBL" id="JACIEV010000002">
    <property type="protein sequence ID" value="MBB4152970.1"/>
    <property type="molecule type" value="Genomic_DNA"/>
</dbReference>
<keyword evidence="3 8" id="KW-0540">Nuclease</keyword>
<keyword evidence="4 8" id="KW-0479">Metal-binding</keyword>
<dbReference type="Proteomes" id="UP000529795">
    <property type="component" value="Unassembled WGS sequence"/>
</dbReference>
<keyword evidence="8" id="KW-0800">Toxin</keyword>
<dbReference type="InterPro" id="IPR002716">
    <property type="entry name" value="PIN_dom"/>
</dbReference>
<evidence type="ECO:0000256" key="5">
    <source>
        <dbReference type="ARBA" id="ARBA00022801"/>
    </source>
</evidence>
<dbReference type="GO" id="GO:0000287">
    <property type="term" value="F:magnesium ion binding"/>
    <property type="evidence" value="ECO:0007669"/>
    <property type="project" value="UniProtKB-UniRule"/>
</dbReference>
<dbReference type="Pfam" id="PF01850">
    <property type="entry name" value="PIN"/>
    <property type="match status" value="1"/>
</dbReference>
<evidence type="ECO:0000256" key="8">
    <source>
        <dbReference type="HAMAP-Rule" id="MF_00265"/>
    </source>
</evidence>
<feature type="binding site" evidence="8">
    <location>
        <position position="92"/>
    </location>
    <ligand>
        <name>Mg(2+)</name>
        <dbReference type="ChEBI" id="CHEBI:18420"/>
    </ligand>
</feature>
<accession>A0A840F4Z6</accession>
<comment type="caution">
    <text evidence="10">The sequence shown here is derived from an EMBL/GenBank/DDBJ whole genome shotgun (WGS) entry which is preliminary data.</text>
</comment>
<evidence type="ECO:0000313" key="10">
    <source>
        <dbReference type="EMBL" id="MBB4152970.1"/>
    </source>
</evidence>
<dbReference type="SUPFAM" id="SSF88723">
    <property type="entry name" value="PIN domain-like"/>
    <property type="match status" value="1"/>
</dbReference>
<dbReference type="InterPro" id="IPR022907">
    <property type="entry name" value="VapC_family"/>
</dbReference>
<evidence type="ECO:0000256" key="6">
    <source>
        <dbReference type="ARBA" id="ARBA00022842"/>
    </source>
</evidence>
<keyword evidence="2 8" id="KW-1277">Toxin-antitoxin system</keyword>
<keyword evidence="11" id="KW-1185">Reference proteome</keyword>
<keyword evidence="5 8" id="KW-0378">Hydrolase</keyword>
<dbReference type="CDD" id="cd18736">
    <property type="entry name" value="PIN_CcVapC1-like"/>
    <property type="match status" value="1"/>
</dbReference>
<dbReference type="InterPro" id="IPR050556">
    <property type="entry name" value="Type_II_TA_system_RNase"/>
</dbReference>
<sequence length="127" mass="13914">MTRAEPLFLFDSNSCIYLINGTSLTLAARVEACDEGSIVTSAIAYAEVMIGARRQEVVEQASRLFGIIRPLPFDDAAAISYTSLPFRRGSFDRLIAAHAVSLGLTLVTNNECDFADIPGLRVENWTR</sequence>
<name>A0A840F4Z6_9SPHN</name>
<feature type="binding site" evidence="8">
    <location>
        <position position="11"/>
    </location>
    <ligand>
        <name>Mg(2+)</name>
        <dbReference type="ChEBI" id="CHEBI:18420"/>
    </ligand>
</feature>
<evidence type="ECO:0000313" key="11">
    <source>
        <dbReference type="Proteomes" id="UP000529795"/>
    </source>
</evidence>
<dbReference type="InterPro" id="IPR029060">
    <property type="entry name" value="PIN-like_dom_sf"/>
</dbReference>
<dbReference type="PANTHER" id="PTHR33653">
    <property type="entry name" value="RIBONUCLEASE VAPC2"/>
    <property type="match status" value="1"/>
</dbReference>
<proteinExistence type="inferred from homology"/>
<dbReference type="GO" id="GO:0016787">
    <property type="term" value="F:hydrolase activity"/>
    <property type="evidence" value="ECO:0007669"/>
    <property type="project" value="UniProtKB-KW"/>
</dbReference>
<evidence type="ECO:0000256" key="7">
    <source>
        <dbReference type="ARBA" id="ARBA00038093"/>
    </source>
</evidence>
<dbReference type="GO" id="GO:0004519">
    <property type="term" value="F:endonuclease activity"/>
    <property type="evidence" value="ECO:0007669"/>
    <property type="project" value="UniProtKB-KW"/>
</dbReference>